<dbReference type="EMBL" id="JAUSXB010000001">
    <property type="protein sequence ID" value="MDQ0674721.1"/>
    <property type="molecule type" value="Genomic_DNA"/>
</dbReference>
<name>A0ABU0PN82_9MICC</name>
<dbReference type="Proteomes" id="UP001236806">
    <property type="component" value="Unassembled WGS sequence"/>
</dbReference>
<keyword evidence="2" id="KW-1185">Reference proteome</keyword>
<evidence type="ECO:0000313" key="1">
    <source>
        <dbReference type="EMBL" id="MDQ0674721.1"/>
    </source>
</evidence>
<accession>A0ABU0PN82</accession>
<sequence length="44" mass="4886">MAEKALIAANSQRTVLPYSGHGLCHHKRIRTGLIEHLHVVIGEK</sequence>
<comment type="caution">
    <text evidence="1">The sequence shown here is derived from an EMBL/GenBank/DDBJ whole genome shotgun (WGS) entry which is preliminary data.</text>
</comment>
<reference evidence="1 2" key="1">
    <citation type="submission" date="2023-07" db="EMBL/GenBank/DDBJ databases">
        <title>Comparative genomics of wheat-associated soil bacteria to identify genetic determinants of phenazine resistance.</title>
        <authorList>
            <person name="Mouncey N."/>
        </authorList>
    </citation>
    <scope>NUCLEOTIDE SEQUENCE [LARGE SCALE GENOMIC DNA]</scope>
    <source>
        <strain evidence="1 2">W1I3</strain>
    </source>
</reference>
<dbReference type="RefSeq" id="WP_306636514.1">
    <property type="nucleotide sequence ID" value="NZ_JAUSXB010000001.1"/>
</dbReference>
<gene>
    <name evidence="1" type="ORF">QFZ36_002282</name>
</gene>
<protein>
    <submittedName>
        <fullName evidence="1">Uncharacterized protein</fullName>
    </submittedName>
</protein>
<evidence type="ECO:0000313" key="2">
    <source>
        <dbReference type="Proteomes" id="UP001236806"/>
    </source>
</evidence>
<proteinExistence type="predicted"/>
<organism evidence="1 2">
    <name type="scientific">Pseudarthrobacter siccitolerans</name>
    <dbReference type="NCBI Taxonomy" id="861266"/>
    <lineage>
        <taxon>Bacteria</taxon>
        <taxon>Bacillati</taxon>
        <taxon>Actinomycetota</taxon>
        <taxon>Actinomycetes</taxon>
        <taxon>Micrococcales</taxon>
        <taxon>Micrococcaceae</taxon>
        <taxon>Pseudarthrobacter</taxon>
    </lineage>
</organism>